<dbReference type="SMART" id="SM00421">
    <property type="entry name" value="HTH_LUXR"/>
    <property type="match status" value="1"/>
</dbReference>
<dbReference type="Pfam" id="PF00196">
    <property type="entry name" value="GerE"/>
    <property type="match status" value="1"/>
</dbReference>
<dbReference type="InterPro" id="IPR036388">
    <property type="entry name" value="WH-like_DNA-bd_sf"/>
</dbReference>
<comment type="caution">
    <text evidence="5">The sequence shown here is derived from an EMBL/GenBank/DDBJ whole genome shotgun (WGS) entry which is preliminary data.</text>
</comment>
<keyword evidence="2" id="KW-0238">DNA-binding</keyword>
<dbReference type="PANTHER" id="PTHR44688:SF16">
    <property type="entry name" value="DNA-BINDING TRANSCRIPTIONAL ACTIVATOR DEVR_DOSR"/>
    <property type="match status" value="1"/>
</dbReference>
<feature type="domain" description="HTH luxR-type" evidence="4">
    <location>
        <begin position="46"/>
        <end position="105"/>
    </location>
</feature>
<reference evidence="5" key="1">
    <citation type="journal article" date="2014" name="Front. Microbiol.">
        <title>High frequency of phylogenetically diverse reductive dehalogenase-homologous genes in deep subseafloor sedimentary metagenomes.</title>
        <authorList>
            <person name="Kawai M."/>
            <person name="Futagami T."/>
            <person name="Toyoda A."/>
            <person name="Takaki Y."/>
            <person name="Nishi S."/>
            <person name="Hori S."/>
            <person name="Arai W."/>
            <person name="Tsubouchi T."/>
            <person name="Morono Y."/>
            <person name="Uchiyama I."/>
            <person name="Ito T."/>
            <person name="Fujiyama A."/>
            <person name="Inagaki F."/>
            <person name="Takami H."/>
        </authorList>
    </citation>
    <scope>NUCLEOTIDE SEQUENCE</scope>
    <source>
        <strain evidence="5">Expedition CK06-06</strain>
    </source>
</reference>
<sequence>MAKLSRKQAKEIIATCLAQHPNATSSEMCKALGVSKQRAYQLLILVRGPDTPLTARDLLILRYVAMGNTNKEIGEALNLDEHTIKNQASVILAKLNANNRAHAVA</sequence>
<accession>X1PMY2</accession>
<evidence type="ECO:0000256" key="2">
    <source>
        <dbReference type="ARBA" id="ARBA00023125"/>
    </source>
</evidence>
<dbReference type="SUPFAM" id="SSF46894">
    <property type="entry name" value="C-terminal effector domain of the bipartite response regulators"/>
    <property type="match status" value="1"/>
</dbReference>
<protein>
    <recommendedName>
        <fullName evidence="4">HTH luxR-type domain-containing protein</fullName>
    </recommendedName>
</protein>
<evidence type="ECO:0000256" key="1">
    <source>
        <dbReference type="ARBA" id="ARBA00023015"/>
    </source>
</evidence>
<proteinExistence type="predicted"/>
<keyword evidence="3" id="KW-0804">Transcription</keyword>
<dbReference type="PRINTS" id="PR00038">
    <property type="entry name" value="HTHLUXR"/>
</dbReference>
<gene>
    <name evidence="5" type="ORF">S06H3_43098</name>
</gene>
<dbReference type="PANTHER" id="PTHR44688">
    <property type="entry name" value="DNA-BINDING TRANSCRIPTIONAL ACTIVATOR DEVR_DOSR"/>
    <property type="match status" value="1"/>
</dbReference>
<dbReference type="Gene3D" id="1.10.10.10">
    <property type="entry name" value="Winged helix-like DNA-binding domain superfamily/Winged helix DNA-binding domain"/>
    <property type="match status" value="1"/>
</dbReference>
<dbReference type="AlphaFoldDB" id="X1PMY2"/>
<keyword evidence="1" id="KW-0805">Transcription regulation</keyword>
<dbReference type="InterPro" id="IPR016032">
    <property type="entry name" value="Sig_transdc_resp-reg_C-effctor"/>
</dbReference>
<evidence type="ECO:0000259" key="4">
    <source>
        <dbReference type="PROSITE" id="PS50043"/>
    </source>
</evidence>
<feature type="non-terminal residue" evidence="5">
    <location>
        <position position="105"/>
    </location>
</feature>
<dbReference type="CDD" id="cd06170">
    <property type="entry name" value="LuxR_C_like"/>
    <property type="match status" value="1"/>
</dbReference>
<evidence type="ECO:0000313" key="5">
    <source>
        <dbReference type="EMBL" id="GAI43881.1"/>
    </source>
</evidence>
<dbReference type="GO" id="GO:0006355">
    <property type="term" value="P:regulation of DNA-templated transcription"/>
    <property type="evidence" value="ECO:0007669"/>
    <property type="project" value="InterPro"/>
</dbReference>
<dbReference type="PROSITE" id="PS50043">
    <property type="entry name" value="HTH_LUXR_2"/>
    <property type="match status" value="1"/>
</dbReference>
<name>X1PMY2_9ZZZZ</name>
<dbReference type="GO" id="GO:0003677">
    <property type="term" value="F:DNA binding"/>
    <property type="evidence" value="ECO:0007669"/>
    <property type="project" value="UniProtKB-KW"/>
</dbReference>
<dbReference type="InterPro" id="IPR000792">
    <property type="entry name" value="Tscrpt_reg_LuxR_C"/>
</dbReference>
<dbReference type="EMBL" id="BARV01026697">
    <property type="protein sequence ID" value="GAI43881.1"/>
    <property type="molecule type" value="Genomic_DNA"/>
</dbReference>
<evidence type="ECO:0000256" key="3">
    <source>
        <dbReference type="ARBA" id="ARBA00023163"/>
    </source>
</evidence>
<organism evidence="5">
    <name type="scientific">marine sediment metagenome</name>
    <dbReference type="NCBI Taxonomy" id="412755"/>
    <lineage>
        <taxon>unclassified sequences</taxon>
        <taxon>metagenomes</taxon>
        <taxon>ecological metagenomes</taxon>
    </lineage>
</organism>